<evidence type="ECO:0000256" key="5">
    <source>
        <dbReference type="ARBA" id="ARBA00022989"/>
    </source>
</evidence>
<reference evidence="9 10" key="1">
    <citation type="submission" date="2019-05" db="EMBL/GenBank/DDBJ databases">
        <title>The compact genome of Giardia muris reveals important steps in the evolution of intestinal protozoan parasites.</title>
        <authorList>
            <person name="Xu F."/>
            <person name="Jimenez-Gonzalez A."/>
            <person name="Einarsson E."/>
            <person name="Astvaldsson A."/>
            <person name="Peirasmaki D."/>
            <person name="Eckmann L."/>
            <person name="Andersson J.O."/>
            <person name="Svard S.G."/>
            <person name="Jerlstrom-Hultqvist J."/>
        </authorList>
    </citation>
    <scope>NUCLEOTIDE SEQUENCE [LARGE SCALE GENOMIC DNA]</scope>
    <source>
        <strain evidence="9 10">Roberts-Thomson</strain>
    </source>
</reference>
<dbReference type="GO" id="GO:0012507">
    <property type="term" value="C:ER to Golgi transport vesicle membrane"/>
    <property type="evidence" value="ECO:0007669"/>
    <property type="project" value="TreeGrafter"/>
</dbReference>
<dbReference type="PANTHER" id="PTHR21230:SF93">
    <property type="entry name" value="T-SNARE COILED-COIL HOMOLOGY DOMAIN-CONTAINING PROTEIN"/>
    <property type="match status" value="1"/>
</dbReference>
<dbReference type="GO" id="GO:0000149">
    <property type="term" value="F:SNARE binding"/>
    <property type="evidence" value="ECO:0007669"/>
    <property type="project" value="TreeGrafter"/>
</dbReference>
<evidence type="ECO:0000256" key="7">
    <source>
        <dbReference type="SAM" id="Coils"/>
    </source>
</evidence>
<sequence length="211" mass="23338">MTDEYDCILQDVQQALANYTGLRERAGDVGGAGEDAILELRKILDSAERDVRVLAREAKSTHDPGLLERRKGECDALQREIQEHRRQLAADLSAGAKDPEPEAPVTMTAEQRLGAAVVVQKDTNLKMDDAIHAMQETHELNEAILETLDRDLERLNRVSDELDGLAADTQLARRQLGNVLRSLSQNKCMLGIILVVAVIILIVSIVQIAKR</sequence>
<evidence type="ECO:0000256" key="6">
    <source>
        <dbReference type="ARBA" id="ARBA00023136"/>
    </source>
</evidence>
<dbReference type="EMBL" id="VDLU01000002">
    <property type="protein sequence ID" value="TNJ28424.1"/>
    <property type="molecule type" value="Genomic_DNA"/>
</dbReference>
<keyword evidence="5 8" id="KW-1133">Transmembrane helix</keyword>
<evidence type="ECO:0000313" key="10">
    <source>
        <dbReference type="Proteomes" id="UP000315496"/>
    </source>
</evidence>
<keyword evidence="10" id="KW-1185">Reference proteome</keyword>
<protein>
    <submittedName>
        <fullName evidence="9">Qb-SNARE 5</fullName>
    </submittedName>
</protein>
<evidence type="ECO:0000256" key="4">
    <source>
        <dbReference type="ARBA" id="ARBA00022927"/>
    </source>
</evidence>
<dbReference type="GO" id="GO:0005794">
    <property type="term" value="C:Golgi apparatus"/>
    <property type="evidence" value="ECO:0007669"/>
    <property type="project" value="TreeGrafter"/>
</dbReference>
<dbReference type="GO" id="GO:0031902">
    <property type="term" value="C:late endosome membrane"/>
    <property type="evidence" value="ECO:0007669"/>
    <property type="project" value="TreeGrafter"/>
</dbReference>
<feature type="coiled-coil region" evidence="7">
    <location>
        <begin position="37"/>
        <end position="94"/>
    </location>
</feature>
<dbReference type="VEuPathDB" id="GiardiaDB:GMRT_12556"/>
<dbReference type="GO" id="GO:0031201">
    <property type="term" value="C:SNARE complex"/>
    <property type="evidence" value="ECO:0007669"/>
    <property type="project" value="TreeGrafter"/>
</dbReference>
<evidence type="ECO:0000313" key="9">
    <source>
        <dbReference type="EMBL" id="TNJ28424.1"/>
    </source>
</evidence>
<keyword evidence="2" id="KW-0813">Transport</keyword>
<evidence type="ECO:0000256" key="1">
    <source>
        <dbReference type="ARBA" id="ARBA00004211"/>
    </source>
</evidence>
<accession>A0A4Z1SR96</accession>
<keyword evidence="7" id="KW-0175">Coiled coil</keyword>
<dbReference type="Proteomes" id="UP000315496">
    <property type="component" value="Chromosome 2"/>
</dbReference>
<keyword evidence="3 8" id="KW-0812">Transmembrane</keyword>
<gene>
    <name evidence="9" type="ORF">GMRT_12556</name>
</gene>
<keyword evidence="6 8" id="KW-0472">Membrane</keyword>
<dbReference type="GO" id="GO:0006906">
    <property type="term" value="P:vesicle fusion"/>
    <property type="evidence" value="ECO:0007669"/>
    <property type="project" value="TreeGrafter"/>
</dbReference>
<evidence type="ECO:0000256" key="3">
    <source>
        <dbReference type="ARBA" id="ARBA00022692"/>
    </source>
</evidence>
<organism evidence="9 10">
    <name type="scientific">Giardia muris</name>
    <dbReference type="NCBI Taxonomy" id="5742"/>
    <lineage>
        <taxon>Eukaryota</taxon>
        <taxon>Metamonada</taxon>
        <taxon>Diplomonadida</taxon>
        <taxon>Hexamitidae</taxon>
        <taxon>Giardiinae</taxon>
        <taxon>Giardia</taxon>
    </lineage>
</organism>
<evidence type="ECO:0000256" key="8">
    <source>
        <dbReference type="SAM" id="Phobius"/>
    </source>
</evidence>
<dbReference type="GO" id="GO:0015031">
    <property type="term" value="P:protein transport"/>
    <property type="evidence" value="ECO:0007669"/>
    <property type="project" value="UniProtKB-KW"/>
</dbReference>
<evidence type="ECO:0000256" key="2">
    <source>
        <dbReference type="ARBA" id="ARBA00022448"/>
    </source>
</evidence>
<name>A0A4Z1SR96_GIAMU</name>
<dbReference type="GO" id="GO:0005789">
    <property type="term" value="C:endoplasmic reticulum membrane"/>
    <property type="evidence" value="ECO:0007669"/>
    <property type="project" value="TreeGrafter"/>
</dbReference>
<dbReference type="PANTHER" id="PTHR21230">
    <property type="entry name" value="VESICLE TRANSPORT V-SNARE PROTEIN VTI1-RELATED"/>
    <property type="match status" value="1"/>
</dbReference>
<dbReference type="AlphaFoldDB" id="A0A4Z1SR96"/>
<feature type="transmembrane region" description="Helical" evidence="8">
    <location>
        <begin position="189"/>
        <end position="209"/>
    </location>
</feature>
<keyword evidence="4" id="KW-0653">Protein transport</keyword>
<comment type="caution">
    <text evidence="9">The sequence shown here is derived from an EMBL/GenBank/DDBJ whole genome shotgun (WGS) entry which is preliminary data.</text>
</comment>
<dbReference type="GO" id="GO:0005484">
    <property type="term" value="F:SNAP receptor activity"/>
    <property type="evidence" value="ECO:0007669"/>
    <property type="project" value="TreeGrafter"/>
</dbReference>
<comment type="subcellular location">
    <subcellularLocation>
        <location evidence="1">Membrane</location>
        <topology evidence="1">Single-pass type IV membrane protein</topology>
    </subcellularLocation>
</comment>
<proteinExistence type="predicted"/>
<dbReference type="OrthoDB" id="10256776at2759"/>